<name>A0ABU1J6W8_9MICC</name>
<dbReference type="EMBL" id="JAVDQF010000001">
    <property type="protein sequence ID" value="MDR6268167.1"/>
    <property type="molecule type" value="Genomic_DNA"/>
</dbReference>
<evidence type="ECO:0008006" key="4">
    <source>
        <dbReference type="Google" id="ProtNLM"/>
    </source>
</evidence>
<feature type="transmembrane region" description="Helical" evidence="1">
    <location>
        <begin position="98"/>
        <end position="121"/>
    </location>
</feature>
<protein>
    <recommendedName>
        <fullName evidence="4">Integral membrane protein</fullName>
    </recommendedName>
</protein>
<feature type="transmembrane region" description="Helical" evidence="1">
    <location>
        <begin position="6"/>
        <end position="24"/>
    </location>
</feature>
<dbReference type="RefSeq" id="WP_309795646.1">
    <property type="nucleotide sequence ID" value="NZ_BAAAHY010000006.1"/>
</dbReference>
<proteinExistence type="predicted"/>
<organism evidence="2 3">
    <name type="scientific">Arthrobacter russicus</name>
    <dbReference type="NCBI Taxonomy" id="172040"/>
    <lineage>
        <taxon>Bacteria</taxon>
        <taxon>Bacillati</taxon>
        <taxon>Actinomycetota</taxon>
        <taxon>Actinomycetes</taxon>
        <taxon>Micrococcales</taxon>
        <taxon>Micrococcaceae</taxon>
        <taxon>Arthrobacter</taxon>
    </lineage>
</organism>
<keyword evidence="1" id="KW-0812">Transmembrane</keyword>
<keyword evidence="1" id="KW-0472">Membrane</keyword>
<reference evidence="2 3" key="1">
    <citation type="submission" date="2023-07" db="EMBL/GenBank/DDBJ databases">
        <title>Sequencing the genomes of 1000 actinobacteria strains.</title>
        <authorList>
            <person name="Klenk H.-P."/>
        </authorList>
    </citation>
    <scope>NUCLEOTIDE SEQUENCE [LARGE SCALE GENOMIC DNA]</scope>
    <source>
        <strain evidence="2 3">DSM 14555</strain>
    </source>
</reference>
<comment type="caution">
    <text evidence="2">The sequence shown here is derived from an EMBL/GenBank/DDBJ whole genome shotgun (WGS) entry which is preliminary data.</text>
</comment>
<dbReference type="Proteomes" id="UP001185069">
    <property type="component" value="Unassembled WGS sequence"/>
</dbReference>
<feature type="transmembrane region" description="Helical" evidence="1">
    <location>
        <begin position="141"/>
        <end position="163"/>
    </location>
</feature>
<feature type="transmembrane region" description="Helical" evidence="1">
    <location>
        <begin position="175"/>
        <end position="197"/>
    </location>
</feature>
<gene>
    <name evidence="2" type="ORF">JOE69_000405</name>
</gene>
<evidence type="ECO:0000313" key="3">
    <source>
        <dbReference type="Proteomes" id="UP001185069"/>
    </source>
</evidence>
<sequence>MGPWGLPLSIIALLILVSCVVRFSRNLSYRMVGIMTGLLLIAICLLVNTDGVYQGFDQLMGGANHAYLLVQLTFLFGLFFVKNAFLPDPEKLAAGSRFPVAAVELGIAVVFGTAVTVLFFLSDLPVTDFRVESYRLQPAVIGFTQLINIYIGVSSYQLAARTLRLSRGLSGARRVWYSVMSFGFLIACIAVIERLVAALSSLSTGQLPAPVYQTVDGIFVLLALLLCTTAALGLALAHRSRRRTGQSAERDELF</sequence>
<keyword evidence="1" id="KW-1133">Transmembrane helix</keyword>
<feature type="transmembrane region" description="Helical" evidence="1">
    <location>
        <begin position="31"/>
        <end position="48"/>
    </location>
</feature>
<evidence type="ECO:0000256" key="1">
    <source>
        <dbReference type="SAM" id="Phobius"/>
    </source>
</evidence>
<keyword evidence="3" id="KW-1185">Reference proteome</keyword>
<feature type="transmembrane region" description="Helical" evidence="1">
    <location>
        <begin position="217"/>
        <end position="237"/>
    </location>
</feature>
<evidence type="ECO:0000313" key="2">
    <source>
        <dbReference type="EMBL" id="MDR6268167.1"/>
    </source>
</evidence>
<accession>A0ABU1J6W8</accession>
<feature type="transmembrane region" description="Helical" evidence="1">
    <location>
        <begin position="68"/>
        <end position="86"/>
    </location>
</feature>